<keyword evidence="2" id="KW-1185">Reference proteome</keyword>
<proteinExistence type="predicted"/>
<dbReference type="Proteomes" id="UP000886998">
    <property type="component" value="Unassembled WGS sequence"/>
</dbReference>
<evidence type="ECO:0000313" key="2">
    <source>
        <dbReference type="Proteomes" id="UP000886998"/>
    </source>
</evidence>
<accession>A0A8X6XNW0</accession>
<comment type="caution">
    <text evidence="1">The sequence shown here is derived from an EMBL/GenBank/DDBJ whole genome shotgun (WGS) entry which is preliminary data.</text>
</comment>
<organism evidence="1 2">
    <name type="scientific">Trichonephila inaurata madagascariensis</name>
    <dbReference type="NCBI Taxonomy" id="2747483"/>
    <lineage>
        <taxon>Eukaryota</taxon>
        <taxon>Metazoa</taxon>
        <taxon>Ecdysozoa</taxon>
        <taxon>Arthropoda</taxon>
        <taxon>Chelicerata</taxon>
        <taxon>Arachnida</taxon>
        <taxon>Araneae</taxon>
        <taxon>Araneomorphae</taxon>
        <taxon>Entelegynae</taxon>
        <taxon>Araneoidea</taxon>
        <taxon>Nephilidae</taxon>
        <taxon>Trichonephila</taxon>
        <taxon>Trichonephila inaurata</taxon>
    </lineage>
</organism>
<protein>
    <submittedName>
        <fullName evidence="1">Uncharacterized protein</fullName>
    </submittedName>
</protein>
<gene>
    <name evidence="1" type="ORF">TNIN_453651</name>
</gene>
<dbReference type="AlphaFoldDB" id="A0A8X6XNW0"/>
<dbReference type="EMBL" id="BMAV01010132">
    <property type="protein sequence ID" value="GFY55016.1"/>
    <property type="molecule type" value="Genomic_DNA"/>
</dbReference>
<reference evidence="1" key="1">
    <citation type="submission" date="2020-08" db="EMBL/GenBank/DDBJ databases">
        <title>Multicomponent nature underlies the extraordinary mechanical properties of spider dragline silk.</title>
        <authorList>
            <person name="Kono N."/>
            <person name="Nakamura H."/>
            <person name="Mori M."/>
            <person name="Yoshida Y."/>
            <person name="Ohtoshi R."/>
            <person name="Malay A.D."/>
            <person name="Moran D.A.P."/>
            <person name="Tomita M."/>
            <person name="Numata K."/>
            <person name="Arakawa K."/>
        </authorList>
    </citation>
    <scope>NUCLEOTIDE SEQUENCE</scope>
</reference>
<evidence type="ECO:0000313" key="1">
    <source>
        <dbReference type="EMBL" id="GFY55016.1"/>
    </source>
</evidence>
<name>A0A8X6XNW0_9ARAC</name>
<sequence>MDIHMGFGFKDELLSCFCLVFPFKSNYFIRKYASQDRLGEAKIRCWMSHMKEISARANVNTLLSLAKSSPFTALLLDPQTGSCVMTCNVISSSCS</sequence>